<evidence type="ECO:0000313" key="2">
    <source>
        <dbReference type="Proteomes" id="UP000654075"/>
    </source>
</evidence>
<accession>A0A813FB60</accession>
<proteinExistence type="predicted"/>
<feature type="non-terminal residue" evidence="1">
    <location>
        <position position="1"/>
    </location>
</feature>
<dbReference type="EMBL" id="CAJNNV010021940">
    <property type="protein sequence ID" value="CAE8607662.1"/>
    <property type="molecule type" value="Genomic_DNA"/>
</dbReference>
<organism evidence="1 2">
    <name type="scientific">Polarella glacialis</name>
    <name type="common">Dinoflagellate</name>
    <dbReference type="NCBI Taxonomy" id="89957"/>
    <lineage>
        <taxon>Eukaryota</taxon>
        <taxon>Sar</taxon>
        <taxon>Alveolata</taxon>
        <taxon>Dinophyceae</taxon>
        <taxon>Suessiales</taxon>
        <taxon>Suessiaceae</taxon>
        <taxon>Polarella</taxon>
    </lineage>
</organism>
<reference evidence="1" key="1">
    <citation type="submission" date="2021-02" db="EMBL/GenBank/DDBJ databases">
        <authorList>
            <person name="Dougan E. K."/>
            <person name="Rhodes N."/>
            <person name="Thang M."/>
            <person name="Chan C."/>
        </authorList>
    </citation>
    <scope>NUCLEOTIDE SEQUENCE</scope>
</reference>
<name>A0A813FB60_POLGL</name>
<gene>
    <name evidence="1" type="ORF">PGLA1383_LOCUS25578</name>
</gene>
<dbReference type="AlphaFoldDB" id="A0A813FB60"/>
<dbReference type="OrthoDB" id="449579at2759"/>
<comment type="caution">
    <text evidence="1">The sequence shown here is derived from an EMBL/GenBank/DDBJ whole genome shotgun (WGS) entry which is preliminary data.</text>
</comment>
<keyword evidence="2" id="KW-1185">Reference proteome</keyword>
<sequence length="190" mass="20796">VAGEASQMERIRSANGLRDRLTAVEEFEYPSPQVLPATALEEYATKFPKAVVIGKSNAANPKGAQVLAREVISAMKVPPGARLIFISMPRERCVAPALTEMRHDELLRLGKFAGTLVRRFAPRPVYFLIPGAVAKGPPSALNSATCAMPLYVELCADMVILQSERWEKSPWASNREMHDYTVTSTVTVAP</sequence>
<evidence type="ECO:0000313" key="1">
    <source>
        <dbReference type="EMBL" id="CAE8607662.1"/>
    </source>
</evidence>
<dbReference type="Proteomes" id="UP000654075">
    <property type="component" value="Unassembled WGS sequence"/>
</dbReference>
<protein>
    <submittedName>
        <fullName evidence="1">Uncharacterized protein</fullName>
    </submittedName>
</protein>